<reference evidence="3 4" key="1">
    <citation type="submission" date="2020-08" db="EMBL/GenBank/DDBJ databases">
        <title>Bridging the membrane lipid divide: bacteria of the FCB group superphylum have the potential to synthesize archaeal ether lipids.</title>
        <authorList>
            <person name="Villanueva L."/>
            <person name="Von Meijenfeldt F.A.B."/>
            <person name="Westbye A.B."/>
            <person name="Yadav S."/>
            <person name="Hopmans E.C."/>
            <person name="Dutilh B.E."/>
            <person name="Sinninghe Damste J.S."/>
        </authorList>
    </citation>
    <scope>NUCLEOTIDE SEQUENCE [LARGE SCALE GENOMIC DNA]</scope>
    <source>
        <strain evidence="3">NIOZ-UU30</strain>
    </source>
</reference>
<dbReference type="InterPro" id="IPR050078">
    <property type="entry name" value="Ribosomal_L11_MeTrfase_PrmA"/>
</dbReference>
<evidence type="ECO:0000256" key="1">
    <source>
        <dbReference type="ARBA" id="ARBA00022603"/>
    </source>
</evidence>
<keyword evidence="1 3" id="KW-0489">Methyltransferase</keyword>
<protein>
    <submittedName>
        <fullName evidence="3">50S ribosomal protein L11 methyltransferase</fullName>
    </submittedName>
</protein>
<dbReference type="PANTHER" id="PTHR43648">
    <property type="entry name" value="ELECTRON TRANSFER FLAVOPROTEIN BETA SUBUNIT LYSINE METHYLTRANSFERASE"/>
    <property type="match status" value="1"/>
</dbReference>
<keyword evidence="2" id="KW-0808">Transferase</keyword>
<evidence type="ECO:0000313" key="3">
    <source>
        <dbReference type="EMBL" id="MBC8361514.1"/>
    </source>
</evidence>
<sequence length="205" mass="22358">MFYRIGNLVVRSPYSLRRPKKGEDCLVLRTCRSFPPAHPSTKAALTVLQRLEVKNKARILDIGCGSGILGLAAALKNGAAALGCDISFAAISASIQNAVFNRMENRLHLLRGSADAIKGGFQLILANLPAAVHTEMFDHYRRLTIPNESLLVVSGFCDVNAAGVEEELFSKGFRVLERVVVEAWAAAITPEYTYTWVGLGLKRVD</sequence>
<comment type="caution">
    <text evidence="3">The sequence shown here is derived from an EMBL/GenBank/DDBJ whole genome shotgun (WGS) entry which is preliminary data.</text>
</comment>
<dbReference type="Pfam" id="PF06325">
    <property type="entry name" value="PrmA"/>
    <property type="match status" value="1"/>
</dbReference>
<dbReference type="CDD" id="cd02440">
    <property type="entry name" value="AdoMet_MTases"/>
    <property type="match status" value="1"/>
</dbReference>
<dbReference type="GO" id="GO:0032259">
    <property type="term" value="P:methylation"/>
    <property type="evidence" value="ECO:0007669"/>
    <property type="project" value="UniProtKB-KW"/>
</dbReference>
<dbReference type="PANTHER" id="PTHR43648:SF1">
    <property type="entry name" value="ELECTRON TRANSFER FLAVOPROTEIN BETA SUBUNIT LYSINE METHYLTRANSFERASE"/>
    <property type="match status" value="1"/>
</dbReference>
<dbReference type="GO" id="GO:0008276">
    <property type="term" value="F:protein methyltransferase activity"/>
    <property type="evidence" value="ECO:0007669"/>
    <property type="project" value="TreeGrafter"/>
</dbReference>
<dbReference type="AlphaFoldDB" id="A0A8J6NNG3"/>
<evidence type="ECO:0000313" key="4">
    <source>
        <dbReference type="Proteomes" id="UP000603434"/>
    </source>
</evidence>
<gene>
    <name evidence="3" type="ORF">H8E23_08960</name>
</gene>
<name>A0A8J6NNG3_9BACT</name>
<dbReference type="Gene3D" id="3.40.50.150">
    <property type="entry name" value="Vaccinia Virus protein VP39"/>
    <property type="match status" value="1"/>
</dbReference>
<organism evidence="3 4">
    <name type="scientific">Candidatus Desulfatibia profunda</name>
    <dbReference type="NCBI Taxonomy" id="2841695"/>
    <lineage>
        <taxon>Bacteria</taxon>
        <taxon>Pseudomonadati</taxon>
        <taxon>Thermodesulfobacteriota</taxon>
        <taxon>Desulfobacteria</taxon>
        <taxon>Desulfobacterales</taxon>
        <taxon>Desulfobacterales incertae sedis</taxon>
        <taxon>Candidatus Desulfatibia</taxon>
    </lineage>
</organism>
<evidence type="ECO:0000256" key="2">
    <source>
        <dbReference type="ARBA" id="ARBA00022679"/>
    </source>
</evidence>
<keyword evidence="3" id="KW-0687">Ribonucleoprotein</keyword>
<dbReference type="Proteomes" id="UP000603434">
    <property type="component" value="Unassembled WGS sequence"/>
</dbReference>
<dbReference type="EMBL" id="JACNJH010000135">
    <property type="protein sequence ID" value="MBC8361514.1"/>
    <property type="molecule type" value="Genomic_DNA"/>
</dbReference>
<dbReference type="GO" id="GO:0005840">
    <property type="term" value="C:ribosome"/>
    <property type="evidence" value="ECO:0007669"/>
    <property type="project" value="UniProtKB-KW"/>
</dbReference>
<dbReference type="SUPFAM" id="SSF53335">
    <property type="entry name" value="S-adenosyl-L-methionine-dependent methyltransferases"/>
    <property type="match status" value="1"/>
</dbReference>
<proteinExistence type="predicted"/>
<keyword evidence="3" id="KW-0689">Ribosomal protein</keyword>
<accession>A0A8J6NNG3</accession>
<dbReference type="InterPro" id="IPR029063">
    <property type="entry name" value="SAM-dependent_MTases_sf"/>
</dbReference>